<dbReference type="Pfam" id="PF09520">
    <property type="entry name" value="RE_TdeIII"/>
    <property type="match status" value="1"/>
</dbReference>
<proteinExistence type="predicted"/>
<sequence>MNAETRLQVKNHITVAMNKKIHDMTVENPFNEDAVFATNPFGARIVPTEVWKGSKFERSFVTTLGQGIFEQIGKIIAQGTGAHAENQHASNLTLNTFQTQTIEQIVERQGKEKGKKKDAPNVKKEIKKIQELSIDSTISMSVISDLYVKRQDGHEEFYSFKTVKPNKDQSAIAKKNLLYLKVAKPECDAYFGLPYNPAGHGKSYGSQSHKIPYKYFDMDDNRFVLVGSDLWNRIGQNEDTYDELLEIFDEVGQVTRKRIKVEYF</sequence>
<evidence type="ECO:0000256" key="1">
    <source>
        <dbReference type="ARBA" id="ARBA00022722"/>
    </source>
</evidence>
<accession>A0A220MPQ6</accession>
<reference evidence="7 8" key="1">
    <citation type="submission" date="2016-11" db="EMBL/GenBank/DDBJ databases">
        <authorList>
            <person name="Jaros S."/>
            <person name="Januszkiewicz K."/>
            <person name="Wedrychowicz H."/>
        </authorList>
    </citation>
    <scope>NUCLEOTIDE SEQUENCE [LARGE SCALE GENOMIC DNA]</scope>
    <source>
        <strain evidence="7 8">NF2</strain>
    </source>
</reference>
<evidence type="ECO:0000256" key="3">
    <source>
        <dbReference type="ARBA" id="ARBA00022759"/>
    </source>
</evidence>
<keyword evidence="1" id="KW-0540">Nuclease</keyword>
<keyword evidence="2" id="KW-0680">Restriction system</keyword>
<dbReference type="REBASE" id="211253">
    <property type="entry name" value="BfoNF2ORF24925P"/>
</dbReference>
<evidence type="ECO:0000256" key="2">
    <source>
        <dbReference type="ARBA" id="ARBA00022747"/>
    </source>
</evidence>
<dbReference type="EC" id="3.1.21.4" evidence="6"/>
<evidence type="ECO:0000313" key="7">
    <source>
        <dbReference type="EMBL" id="ASJ56520.1"/>
    </source>
</evidence>
<dbReference type="KEGG" id="bfm:BP422_24925"/>
<organism evidence="7 8">
    <name type="scientific">Brevibacillus formosus</name>
    <dbReference type="NCBI Taxonomy" id="54913"/>
    <lineage>
        <taxon>Bacteria</taxon>
        <taxon>Bacillati</taxon>
        <taxon>Bacillota</taxon>
        <taxon>Bacilli</taxon>
        <taxon>Bacillales</taxon>
        <taxon>Paenibacillaceae</taxon>
        <taxon>Brevibacillus</taxon>
    </lineage>
</organism>
<gene>
    <name evidence="7" type="ORF">BP422_24925</name>
</gene>
<evidence type="ECO:0000256" key="4">
    <source>
        <dbReference type="ARBA" id="ARBA00022801"/>
    </source>
</evidence>
<comment type="catalytic activity">
    <reaction evidence="5">
        <text>Endonucleolytic cleavage of DNA to give specific double-stranded fragments with terminal 5'-phosphates.</text>
        <dbReference type="EC" id="3.1.21.4"/>
    </reaction>
</comment>
<evidence type="ECO:0000256" key="5">
    <source>
        <dbReference type="ARBA" id="ARBA00093760"/>
    </source>
</evidence>
<dbReference type="GO" id="GO:0009036">
    <property type="term" value="F:type II site-specific deoxyribonuclease activity"/>
    <property type="evidence" value="ECO:0007669"/>
    <property type="project" value="InterPro"/>
</dbReference>
<dbReference type="GO" id="GO:0009307">
    <property type="term" value="P:DNA restriction-modification system"/>
    <property type="evidence" value="ECO:0007669"/>
    <property type="project" value="InterPro"/>
</dbReference>
<keyword evidence="3 7" id="KW-0255">Endonuclease</keyword>
<dbReference type="AlphaFoldDB" id="A0A220MPQ6"/>
<evidence type="ECO:0000256" key="6">
    <source>
        <dbReference type="ARBA" id="ARBA00093790"/>
    </source>
</evidence>
<name>A0A220MPQ6_9BACL</name>
<dbReference type="GO" id="GO:0003677">
    <property type="term" value="F:DNA binding"/>
    <property type="evidence" value="ECO:0007669"/>
    <property type="project" value="InterPro"/>
</dbReference>
<keyword evidence="4" id="KW-0378">Hydrolase</keyword>
<dbReference type="InterPro" id="IPR019045">
    <property type="entry name" value="Restrct_endonuc_II_HinfI"/>
</dbReference>
<dbReference type="RefSeq" id="WP_088910096.1">
    <property type="nucleotide sequence ID" value="NZ_CP018145.1"/>
</dbReference>
<protein>
    <recommendedName>
        <fullName evidence="6">type II site-specific deoxyribonuclease</fullName>
        <ecNumber evidence="6">3.1.21.4</ecNumber>
    </recommendedName>
</protein>
<dbReference type="Proteomes" id="UP000197781">
    <property type="component" value="Chromosome"/>
</dbReference>
<evidence type="ECO:0000313" key="8">
    <source>
        <dbReference type="Proteomes" id="UP000197781"/>
    </source>
</evidence>
<dbReference type="EMBL" id="CP018145">
    <property type="protein sequence ID" value="ASJ56520.1"/>
    <property type="molecule type" value="Genomic_DNA"/>
</dbReference>